<keyword evidence="4" id="KW-0863">Zinc-finger</keyword>
<accession>A0A7D9HU61</accession>
<evidence type="ECO:0000256" key="3">
    <source>
        <dbReference type="ARBA" id="ARBA00022723"/>
    </source>
</evidence>
<feature type="region of interest" description="Disordered" evidence="10">
    <location>
        <begin position="232"/>
        <end position="258"/>
    </location>
</feature>
<dbReference type="GO" id="GO:0006351">
    <property type="term" value="P:DNA-templated transcription"/>
    <property type="evidence" value="ECO:0007669"/>
    <property type="project" value="InterPro"/>
</dbReference>
<organism evidence="11 12">
    <name type="scientific">Paramuricea clavata</name>
    <name type="common">Red gorgonian</name>
    <name type="synonym">Violescent sea-whip</name>
    <dbReference type="NCBI Taxonomy" id="317549"/>
    <lineage>
        <taxon>Eukaryota</taxon>
        <taxon>Metazoa</taxon>
        <taxon>Cnidaria</taxon>
        <taxon>Anthozoa</taxon>
        <taxon>Octocorallia</taxon>
        <taxon>Malacalcyonacea</taxon>
        <taxon>Plexauridae</taxon>
        <taxon>Paramuricea</taxon>
    </lineage>
</organism>
<dbReference type="InterPro" id="IPR013289">
    <property type="entry name" value="CBFA2T1/2/3"/>
</dbReference>
<feature type="compositionally biased region" description="Low complexity" evidence="10">
    <location>
        <begin position="239"/>
        <end position="249"/>
    </location>
</feature>
<dbReference type="InterPro" id="IPR002893">
    <property type="entry name" value="Znf_MYND"/>
</dbReference>
<keyword evidence="3" id="KW-0479">Metal-binding</keyword>
<feature type="region of interest" description="Disordered" evidence="10">
    <location>
        <begin position="1"/>
        <end position="77"/>
    </location>
</feature>
<feature type="compositionally biased region" description="Polar residues" evidence="10">
    <location>
        <begin position="508"/>
        <end position="529"/>
    </location>
</feature>
<evidence type="ECO:0000256" key="8">
    <source>
        <dbReference type="ARBA" id="ARBA00023242"/>
    </source>
</evidence>
<keyword evidence="8" id="KW-0539">Nucleus</keyword>
<gene>
    <name evidence="11" type="ORF">PACLA_8A078336</name>
</gene>
<evidence type="ECO:0000256" key="6">
    <source>
        <dbReference type="ARBA" id="ARBA00023015"/>
    </source>
</evidence>
<dbReference type="Proteomes" id="UP001152795">
    <property type="component" value="Unassembled WGS sequence"/>
</dbReference>
<keyword evidence="5" id="KW-0862">Zinc</keyword>
<protein>
    <submittedName>
        <fullName evidence="11">CBFA2T1-like isoform X5</fullName>
    </submittedName>
</protein>
<dbReference type="PROSITE" id="PS50865">
    <property type="entry name" value="ZF_MYND_2"/>
    <property type="match status" value="1"/>
</dbReference>
<dbReference type="PRINTS" id="PR01875">
    <property type="entry name" value="ETOFAMILY"/>
</dbReference>
<evidence type="ECO:0000256" key="2">
    <source>
        <dbReference type="ARBA" id="ARBA00022491"/>
    </source>
</evidence>
<evidence type="ECO:0000256" key="7">
    <source>
        <dbReference type="ARBA" id="ARBA00023163"/>
    </source>
</evidence>
<dbReference type="Pfam" id="PF08788">
    <property type="entry name" value="NHR2"/>
    <property type="match status" value="1"/>
</dbReference>
<dbReference type="EMBL" id="CACRXK020002328">
    <property type="protein sequence ID" value="CAB3993781.1"/>
    <property type="molecule type" value="Genomic_DNA"/>
</dbReference>
<feature type="region of interest" description="Disordered" evidence="10">
    <location>
        <begin position="469"/>
        <end position="529"/>
    </location>
</feature>
<evidence type="ECO:0000256" key="4">
    <source>
        <dbReference type="ARBA" id="ARBA00022771"/>
    </source>
</evidence>
<evidence type="ECO:0000256" key="10">
    <source>
        <dbReference type="SAM" id="MobiDB-lite"/>
    </source>
</evidence>
<dbReference type="SUPFAM" id="SSF158553">
    <property type="entry name" value="TAFH domain-like"/>
    <property type="match status" value="1"/>
</dbReference>
<evidence type="ECO:0000256" key="1">
    <source>
        <dbReference type="ARBA" id="ARBA00004123"/>
    </source>
</evidence>
<dbReference type="OrthoDB" id="8872930at2759"/>
<name>A0A7D9HU61_PARCT</name>
<dbReference type="SUPFAM" id="SSF144232">
    <property type="entry name" value="HIT/MYND zinc finger-like"/>
    <property type="match status" value="1"/>
</dbReference>
<feature type="region of interest" description="Disordered" evidence="10">
    <location>
        <begin position="188"/>
        <end position="219"/>
    </location>
</feature>
<dbReference type="Gene3D" id="6.10.140.2220">
    <property type="match status" value="1"/>
</dbReference>
<dbReference type="PROSITE" id="PS01360">
    <property type="entry name" value="ZF_MYND_1"/>
    <property type="match status" value="1"/>
</dbReference>
<feature type="compositionally biased region" description="Low complexity" evidence="10">
    <location>
        <begin position="29"/>
        <end position="50"/>
    </location>
</feature>
<evidence type="ECO:0000313" key="11">
    <source>
        <dbReference type="EMBL" id="CAB3993781.1"/>
    </source>
</evidence>
<feature type="coiled-coil region" evidence="9">
    <location>
        <begin position="327"/>
        <end position="395"/>
    </location>
</feature>
<dbReference type="Gene3D" id="1.20.120.1110">
    <property type="entry name" value="TAFH/NHR1 domain"/>
    <property type="match status" value="1"/>
</dbReference>
<keyword evidence="2" id="KW-0678">Repressor</keyword>
<evidence type="ECO:0000256" key="9">
    <source>
        <dbReference type="SAM" id="Coils"/>
    </source>
</evidence>
<comment type="subcellular location">
    <subcellularLocation>
        <location evidence="1">Nucleus</location>
    </subcellularLocation>
</comment>
<dbReference type="Pfam" id="PF07531">
    <property type="entry name" value="TAFH"/>
    <property type="match status" value="1"/>
</dbReference>
<dbReference type="InterPro" id="IPR037249">
    <property type="entry name" value="TAFH/NHR1_dom_sf"/>
</dbReference>
<dbReference type="PANTHER" id="PTHR10379:SF14">
    <property type="entry name" value="NERVY, ISOFORM D"/>
    <property type="match status" value="1"/>
</dbReference>
<dbReference type="Gene3D" id="6.10.250.230">
    <property type="match status" value="1"/>
</dbReference>
<dbReference type="GO" id="GO:0008270">
    <property type="term" value="F:zinc ion binding"/>
    <property type="evidence" value="ECO:0007669"/>
    <property type="project" value="UniProtKB-KW"/>
</dbReference>
<dbReference type="PANTHER" id="PTHR10379">
    <property type="entry name" value="MTG8 ETO EIGHT TWENTY ONE PROTEIN"/>
    <property type="match status" value="1"/>
</dbReference>
<dbReference type="FunFam" id="1.20.120.1110:FF:000001">
    <property type="entry name" value="RUNX1 translocation partner 1"/>
    <property type="match status" value="1"/>
</dbReference>
<keyword evidence="7" id="KW-0804">Transcription</keyword>
<dbReference type="PROSITE" id="PS51119">
    <property type="entry name" value="TAFH"/>
    <property type="match status" value="1"/>
</dbReference>
<keyword evidence="6" id="KW-0805">Transcription regulation</keyword>
<sequence>MPAVTAETHDSRMPDSPNEGTAHPTPRHSVSPVTSSSAVTADTRSVSSTSPHVNGSHTSPLGATSPPAVGNGANQLPPACGARQLSKLKRFLTTLQQFGSDISPEIGERVRGLVLNLVNSTVSIEEFHQQLQEATNFPLRPFVIPFLKANLPLLQRELLQCAQMAKQTPHQYLHSQNAQLLEDREPTLSEQGDANGGEFNENGKRKSIDSTRPKENGSDLVSVMDSIEKLTPAKRPCLSTSSTGSASESFPKSGPRTEFFAHGAREGETSSHDPFGDPKIPSDVDDWRHVETMLQCILGMVEKTKRAITVLQQRTSQDREELVAWARKTAEEAEQEVKRRANDLVSKTIKQTEERVSDVKRRAEEAVSDVKRQAVVELQKAVRAAEEKANEAVGQTQNKVDKAVMEARRQAIEETLGMINRQSDSSENCWNCGRKANETCSGCNLARYCGAFCQHKDWENHHRVCGQQISKSSPADDTKKVPTSTATPGKESGKLAPSPGLNRPKIASPTSTGDPITSLSDYVRKTPST</sequence>
<evidence type="ECO:0000256" key="5">
    <source>
        <dbReference type="ARBA" id="ARBA00022833"/>
    </source>
</evidence>
<keyword evidence="9" id="KW-0175">Coiled coil</keyword>
<dbReference type="GO" id="GO:0003714">
    <property type="term" value="F:transcription corepressor activity"/>
    <property type="evidence" value="ECO:0007669"/>
    <property type="project" value="InterPro"/>
</dbReference>
<dbReference type="InterPro" id="IPR003894">
    <property type="entry name" value="TAFH_NHR1"/>
</dbReference>
<proteinExistence type="predicted"/>
<dbReference type="FunFam" id="6.10.140.2220:FF:000001">
    <property type="entry name" value="CBFA2/RUNX1 translocation partner 3"/>
    <property type="match status" value="1"/>
</dbReference>
<dbReference type="Pfam" id="PF01753">
    <property type="entry name" value="zf-MYND"/>
    <property type="match status" value="1"/>
</dbReference>
<feature type="region of interest" description="Disordered" evidence="10">
    <location>
        <begin position="264"/>
        <end position="283"/>
    </location>
</feature>
<dbReference type="InterPro" id="IPR014896">
    <property type="entry name" value="NHR2"/>
</dbReference>
<evidence type="ECO:0000313" key="12">
    <source>
        <dbReference type="Proteomes" id="UP001152795"/>
    </source>
</evidence>
<reference evidence="11" key="1">
    <citation type="submission" date="2020-04" db="EMBL/GenBank/DDBJ databases">
        <authorList>
            <person name="Alioto T."/>
            <person name="Alioto T."/>
            <person name="Gomez Garrido J."/>
        </authorList>
    </citation>
    <scope>NUCLEOTIDE SEQUENCE</scope>
    <source>
        <strain evidence="11">A484AB</strain>
    </source>
</reference>
<dbReference type="AlphaFoldDB" id="A0A7D9HU61"/>
<feature type="compositionally biased region" description="Polar residues" evidence="10">
    <location>
        <begin position="51"/>
        <end position="62"/>
    </location>
</feature>
<dbReference type="GO" id="GO:0005634">
    <property type="term" value="C:nucleus"/>
    <property type="evidence" value="ECO:0007669"/>
    <property type="project" value="UniProtKB-SubCell"/>
</dbReference>
<feature type="compositionally biased region" description="Basic and acidic residues" evidence="10">
    <location>
        <begin position="201"/>
        <end position="217"/>
    </location>
</feature>
<comment type="caution">
    <text evidence="11">The sequence shown here is derived from an EMBL/GenBank/DDBJ whole genome shotgun (WGS) entry which is preliminary data.</text>
</comment>
<keyword evidence="12" id="KW-1185">Reference proteome</keyword>
<dbReference type="SMART" id="SM00549">
    <property type="entry name" value="TAFH"/>
    <property type="match status" value="1"/>
</dbReference>